<dbReference type="PRINTS" id="PR00508">
    <property type="entry name" value="S21N4MTFRASE"/>
</dbReference>
<evidence type="ECO:0000313" key="4">
    <source>
        <dbReference type="EMBL" id="GAA4725756.1"/>
    </source>
</evidence>
<dbReference type="InterPro" id="IPR029063">
    <property type="entry name" value="SAM-dependent_MTases_sf"/>
</dbReference>
<dbReference type="Gene3D" id="3.40.50.150">
    <property type="entry name" value="Vaccinia Virus protein VP39"/>
    <property type="match status" value="1"/>
</dbReference>
<proteinExistence type="predicted"/>
<accession>A0ABP8YB56</accession>
<dbReference type="Proteomes" id="UP001500843">
    <property type="component" value="Unassembled WGS sequence"/>
</dbReference>
<dbReference type="InterPro" id="IPR002941">
    <property type="entry name" value="DNA_methylase_N4/N6"/>
</dbReference>
<keyword evidence="2" id="KW-0808">Transferase</keyword>
<dbReference type="Pfam" id="PF01555">
    <property type="entry name" value="N6_N4_Mtase"/>
    <property type="match status" value="1"/>
</dbReference>
<gene>
    <name evidence="4" type="ORF">GCM10023198_58520</name>
</gene>
<comment type="caution">
    <text evidence="4">The sequence shown here is derived from an EMBL/GenBank/DDBJ whole genome shotgun (WGS) entry which is preliminary data.</text>
</comment>
<evidence type="ECO:0000313" key="5">
    <source>
        <dbReference type="Proteomes" id="UP001500843"/>
    </source>
</evidence>
<keyword evidence="5" id="KW-1185">Reference proteome</keyword>
<protein>
    <recommendedName>
        <fullName evidence="3">DNA methylase N-4/N-6 domain-containing protein</fullName>
    </recommendedName>
</protein>
<dbReference type="SUPFAM" id="SSF53335">
    <property type="entry name" value="S-adenosyl-L-methionine-dependent methyltransferases"/>
    <property type="match status" value="1"/>
</dbReference>
<dbReference type="RefSeq" id="WP_253878291.1">
    <property type="nucleotide sequence ID" value="NZ_BAABHM010000039.1"/>
</dbReference>
<keyword evidence="1" id="KW-0489">Methyltransferase</keyword>
<dbReference type="EMBL" id="BAABHM010000039">
    <property type="protein sequence ID" value="GAA4725756.1"/>
    <property type="molecule type" value="Genomic_DNA"/>
</dbReference>
<dbReference type="InterPro" id="IPR001091">
    <property type="entry name" value="RM_Methyltransferase"/>
</dbReference>
<organism evidence="4 5">
    <name type="scientific">Promicromonospora umidemergens</name>
    <dbReference type="NCBI Taxonomy" id="629679"/>
    <lineage>
        <taxon>Bacteria</taxon>
        <taxon>Bacillati</taxon>
        <taxon>Actinomycetota</taxon>
        <taxon>Actinomycetes</taxon>
        <taxon>Micrococcales</taxon>
        <taxon>Promicromonosporaceae</taxon>
        <taxon>Promicromonospora</taxon>
    </lineage>
</organism>
<evidence type="ECO:0000256" key="1">
    <source>
        <dbReference type="ARBA" id="ARBA00022603"/>
    </source>
</evidence>
<sequence>MVTPYYTDDAVTLYHGDAAATLAQFEPGSVNCIVSSPPYFGLRDYGVDGQLGAEPLPNDYVDALAQVFRQAHRVLANDGTLWLNLGDSYSSGDGGQANLAELGERLGTASGHKADSSKVPRTRTAGLSAKNLMGMPWRIEPARV</sequence>
<evidence type="ECO:0000259" key="3">
    <source>
        <dbReference type="Pfam" id="PF01555"/>
    </source>
</evidence>
<reference evidence="5" key="1">
    <citation type="journal article" date="2019" name="Int. J. Syst. Evol. Microbiol.">
        <title>The Global Catalogue of Microorganisms (GCM) 10K type strain sequencing project: providing services to taxonomists for standard genome sequencing and annotation.</title>
        <authorList>
            <consortium name="The Broad Institute Genomics Platform"/>
            <consortium name="The Broad Institute Genome Sequencing Center for Infectious Disease"/>
            <person name="Wu L."/>
            <person name="Ma J."/>
        </authorList>
    </citation>
    <scope>NUCLEOTIDE SEQUENCE [LARGE SCALE GENOMIC DNA]</scope>
    <source>
        <strain evidence="5">JCM 17975</strain>
    </source>
</reference>
<feature type="domain" description="DNA methylase N-4/N-6" evidence="3">
    <location>
        <begin position="30"/>
        <end position="91"/>
    </location>
</feature>
<name>A0ABP8YB56_9MICO</name>
<evidence type="ECO:0000256" key="2">
    <source>
        <dbReference type="ARBA" id="ARBA00022679"/>
    </source>
</evidence>